<name>A0A812V8V5_SYMPI</name>
<feature type="compositionally biased region" description="Basic and acidic residues" evidence="2">
    <location>
        <begin position="341"/>
        <end position="351"/>
    </location>
</feature>
<feature type="compositionally biased region" description="Low complexity" evidence="2">
    <location>
        <begin position="141"/>
        <end position="157"/>
    </location>
</feature>
<dbReference type="EMBL" id="CAJNIZ010040890">
    <property type="protein sequence ID" value="CAE7608715.1"/>
    <property type="molecule type" value="Genomic_DNA"/>
</dbReference>
<protein>
    <submittedName>
        <fullName evidence="3">Uncharacterized protein</fullName>
    </submittedName>
</protein>
<gene>
    <name evidence="3" type="ORF">SPIL2461_LOCUS16067</name>
</gene>
<keyword evidence="4" id="KW-1185">Reference proteome</keyword>
<sequence length="547" mass="58453">MSEEVHARRTEDRVKVLEEKVDRMRQDFEYGPAVQAAFQAGESAGAEAEPHFLPRKGFGMLQFQRSSTGLTDDCIEALVANLTALDGLGAGDLARRLNRAEERLEALAVSVAQAVQLSREGLELLRYVLSGERPESRLPADTTSQPSQPSQDVQQSVPPTPTAFLPKYLSDPPTALTAVMEEATASTGSYRRRPQSAASAVTGDESIAAPDLDPDAGVKFIEVSLQRSAAQPSWGLLWDRKCFDKKRRVVEAVVPQSPAGMWNQERAEKGEDFLQRGDELIKLNGKLGWEACSDLTNQQNVQLLFKRSAEQDRSGKGRRSSKQAPRPTAPAEAVSSLTETQRMRVSAEARGKSRQSLSSASSPSKATGTGGSLNSMPHTPSTGASPASPEQLPLQRCASPPVKSQDSDPQNTIQVLQAALAGGGGGHAVPKDLHVDLQAHAPSSEKLQGVNPIMATIMAHSRSVRAADPGKASLINPPADDLQRLAGHLLAGEAGPAMTLVMSILQKSVQGPDGRVTLVAADQTEAAQYLLDLLKLLDSQQTAPRAK</sequence>
<comment type="caution">
    <text evidence="3">The sequence shown here is derived from an EMBL/GenBank/DDBJ whole genome shotgun (WGS) entry which is preliminary data.</text>
</comment>
<dbReference type="Proteomes" id="UP000649617">
    <property type="component" value="Unassembled WGS sequence"/>
</dbReference>
<evidence type="ECO:0000313" key="3">
    <source>
        <dbReference type="EMBL" id="CAE7608715.1"/>
    </source>
</evidence>
<feature type="coiled-coil region" evidence="1">
    <location>
        <begin position="90"/>
        <end position="117"/>
    </location>
</feature>
<keyword evidence="1" id="KW-0175">Coiled coil</keyword>
<proteinExistence type="predicted"/>
<feature type="compositionally biased region" description="Polar residues" evidence="2">
    <location>
        <begin position="373"/>
        <end position="385"/>
    </location>
</feature>
<evidence type="ECO:0000256" key="1">
    <source>
        <dbReference type="SAM" id="Coils"/>
    </source>
</evidence>
<reference evidence="3" key="1">
    <citation type="submission" date="2021-02" db="EMBL/GenBank/DDBJ databases">
        <authorList>
            <person name="Dougan E. K."/>
            <person name="Rhodes N."/>
            <person name="Thang M."/>
            <person name="Chan C."/>
        </authorList>
    </citation>
    <scope>NUCLEOTIDE SEQUENCE</scope>
</reference>
<accession>A0A812V8V5</accession>
<evidence type="ECO:0000256" key="2">
    <source>
        <dbReference type="SAM" id="MobiDB-lite"/>
    </source>
</evidence>
<evidence type="ECO:0000313" key="4">
    <source>
        <dbReference type="Proteomes" id="UP000649617"/>
    </source>
</evidence>
<dbReference type="OrthoDB" id="10559690at2759"/>
<feature type="compositionally biased region" description="Low complexity" evidence="2">
    <location>
        <begin position="354"/>
        <end position="367"/>
    </location>
</feature>
<dbReference type="AlphaFoldDB" id="A0A812V8V5"/>
<feature type="region of interest" description="Disordered" evidence="2">
    <location>
        <begin position="181"/>
        <end position="209"/>
    </location>
</feature>
<organism evidence="3 4">
    <name type="scientific">Symbiodinium pilosum</name>
    <name type="common">Dinoflagellate</name>
    <dbReference type="NCBI Taxonomy" id="2952"/>
    <lineage>
        <taxon>Eukaryota</taxon>
        <taxon>Sar</taxon>
        <taxon>Alveolata</taxon>
        <taxon>Dinophyceae</taxon>
        <taxon>Suessiales</taxon>
        <taxon>Symbiodiniaceae</taxon>
        <taxon>Symbiodinium</taxon>
    </lineage>
</organism>
<feature type="region of interest" description="Disordered" evidence="2">
    <location>
        <begin position="307"/>
        <end position="410"/>
    </location>
</feature>
<feature type="region of interest" description="Disordered" evidence="2">
    <location>
        <begin position="134"/>
        <end position="169"/>
    </location>
</feature>